<dbReference type="GO" id="GO:0008237">
    <property type="term" value="F:metallopeptidase activity"/>
    <property type="evidence" value="ECO:0007669"/>
    <property type="project" value="InterPro"/>
</dbReference>
<organism evidence="1 2">
    <name type="scientific">Cadophora malorum</name>
    <dbReference type="NCBI Taxonomy" id="108018"/>
    <lineage>
        <taxon>Eukaryota</taxon>
        <taxon>Fungi</taxon>
        <taxon>Dikarya</taxon>
        <taxon>Ascomycota</taxon>
        <taxon>Pezizomycotina</taxon>
        <taxon>Leotiomycetes</taxon>
        <taxon>Helotiales</taxon>
        <taxon>Ploettnerulaceae</taxon>
        <taxon>Cadophora</taxon>
    </lineage>
</organism>
<name>A0A8H7W0M9_9HELO</name>
<proteinExistence type="predicted"/>
<accession>A0A8H7W0M9</accession>
<reference evidence="1" key="1">
    <citation type="submission" date="2021-02" db="EMBL/GenBank/DDBJ databases">
        <title>Genome sequence Cadophora malorum strain M34.</title>
        <authorList>
            <person name="Stefanovic E."/>
            <person name="Vu D."/>
            <person name="Scully C."/>
            <person name="Dijksterhuis J."/>
            <person name="Roader J."/>
            <person name="Houbraken J."/>
        </authorList>
    </citation>
    <scope>NUCLEOTIDE SEQUENCE</scope>
    <source>
        <strain evidence="1">M34</strain>
    </source>
</reference>
<dbReference type="InterPro" id="IPR024079">
    <property type="entry name" value="MetalloPept_cat_dom_sf"/>
</dbReference>
<dbReference type="SUPFAM" id="SSF55486">
    <property type="entry name" value="Metalloproteases ('zincins'), catalytic domain"/>
    <property type="match status" value="1"/>
</dbReference>
<dbReference type="Proteomes" id="UP000664132">
    <property type="component" value="Unassembled WGS sequence"/>
</dbReference>
<gene>
    <name evidence="1" type="ORF">IFR04_014151</name>
</gene>
<sequence>MANLFTLVGPCNTYDLDSMLGEAINMVTNAQTQIGALTSGAILPFTTKARIANNAQNMFNTNTQWKRVLDSPSRAKLDQVTGIYGNLLNAIQNGANLGPATNFFICTDQTLEYVNDPSMFGPIPGTSDDEMALYGTSVWTDKTLRDANGVIEFAIYPMVGKTPLCSQNGGSLAGQTFKPTPLAVNKPSNIILFCPAAWDTTRVKTSLVPYQGNYFKPGDKASPDDYRSLPGTFIHEMLHLLYPFQFEDKDVTDRSGFVKKAYNFDLCFDLARSNIDYALNNPDNYRIFAEGCFLPNVRWMAAAPAS</sequence>
<dbReference type="OrthoDB" id="5198706at2759"/>
<dbReference type="AlphaFoldDB" id="A0A8H7W0M9"/>
<dbReference type="EMBL" id="JAFJYH010000359">
    <property type="protein sequence ID" value="KAG4412720.1"/>
    <property type="molecule type" value="Genomic_DNA"/>
</dbReference>
<keyword evidence="2" id="KW-1185">Reference proteome</keyword>
<protein>
    <recommendedName>
        <fullName evidence="3">Lysine-specific metallo-endopeptidase domain-containing protein</fullName>
    </recommendedName>
</protein>
<comment type="caution">
    <text evidence="1">The sequence shown here is derived from an EMBL/GenBank/DDBJ whole genome shotgun (WGS) entry which is preliminary data.</text>
</comment>
<evidence type="ECO:0000313" key="2">
    <source>
        <dbReference type="Proteomes" id="UP000664132"/>
    </source>
</evidence>
<evidence type="ECO:0008006" key="3">
    <source>
        <dbReference type="Google" id="ProtNLM"/>
    </source>
</evidence>
<dbReference type="Gene3D" id="3.40.390.10">
    <property type="entry name" value="Collagenase (Catalytic Domain)"/>
    <property type="match status" value="1"/>
</dbReference>
<evidence type="ECO:0000313" key="1">
    <source>
        <dbReference type="EMBL" id="KAG4412720.1"/>
    </source>
</evidence>